<evidence type="ECO:0000256" key="1">
    <source>
        <dbReference type="ARBA" id="ARBA00009054"/>
    </source>
</evidence>
<dbReference type="Gene3D" id="3.90.20.20">
    <property type="match status" value="1"/>
</dbReference>
<feature type="compositionally biased region" description="Basic and acidic residues" evidence="6">
    <location>
        <begin position="1"/>
        <end position="19"/>
    </location>
</feature>
<dbReference type="AlphaFoldDB" id="A0A841APA5"/>
<evidence type="ECO:0000256" key="3">
    <source>
        <dbReference type="HAMAP-Rule" id="MF_01151"/>
    </source>
</evidence>
<evidence type="ECO:0000256" key="5">
    <source>
        <dbReference type="RuleBase" id="RU004478"/>
    </source>
</evidence>
<dbReference type="SUPFAM" id="SSF51064">
    <property type="entry name" value="Head domain of nucleotide exchange factor GrpE"/>
    <property type="match status" value="1"/>
</dbReference>
<proteinExistence type="inferred from homology"/>
<organism evidence="7 8">
    <name type="scientific">Conyzicola lurida</name>
    <dbReference type="NCBI Taxonomy" id="1172621"/>
    <lineage>
        <taxon>Bacteria</taxon>
        <taxon>Bacillati</taxon>
        <taxon>Actinomycetota</taxon>
        <taxon>Actinomycetes</taxon>
        <taxon>Micrococcales</taxon>
        <taxon>Microbacteriaceae</taxon>
        <taxon>Conyzicola</taxon>
    </lineage>
</organism>
<protein>
    <recommendedName>
        <fullName evidence="3 4">Protein GrpE</fullName>
    </recommendedName>
    <alternativeName>
        <fullName evidence="3">HSP-70 cofactor</fullName>
    </alternativeName>
</protein>
<dbReference type="RefSeq" id="WP_246376218.1">
    <property type="nucleotide sequence ID" value="NZ_JACHMJ010000001.1"/>
</dbReference>
<name>A0A841APA5_9MICO</name>
<dbReference type="Pfam" id="PF01025">
    <property type="entry name" value="GrpE"/>
    <property type="match status" value="1"/>
</dbReference>
<evidence type="ECO:0000256" key="6">
    <source>
        <dbReference type="SAM" id="MobiDB-lite"/>
    </source>
</evidence>
<dbReference type="PANTHER" id="PTHR21237">
    <property type="entry name" value="GRPE PROTEIN"/>
    <property type="match status" value="1"/>
</dbReference>
<evidence type="ECO:0000313" key="7">
    <source>
        <dbReference type="EMBL" id="MBB5845027.1"/>
    </source>
</evidence>
<dbReference type="GO" id="GO:0006457">
    <property type="term" value="P:protein folding"/>
    <property type="evidence" value="ECO:0007669"/>
    <property type="project" value="InterPro"/>
</dbReference>
<dbReference type="GO" id="GO:0042803">
    <property type="term" value="F:protein homodimerization activity"/>
    <property type="evidence" value="ECO:0007669"/>
    <property type="project" value="InterPro"/>
</dbReference>
<dbReference type="Gene3D" id="2.30.22.10">
    <property type="entry name" value="Head domain of nucleotide exchange factor GrpE"/>
    <property type="match status" value="1"/>
</dbReference>
<dbReference type="GO" id="GO:0051087">
    <property type="term" value="F:protein-folding chaperone binding"/>
    <property type="evidence" value="ECO:0007669"/>
    <property type="project" value="InterPro"/>
</dbReference>
<comment type="subcellular location">
    <subcellularLocation>
        <location evidence="3">Cytoplasm</location>
    </subcellularLocation>
</comment>
<dbReference type="InterPro" id="IPR009012">
    <property type="entry name" value="GrpE_head"/>
</dbReference>
<dbReference type="GO" id="GO:0051082">
    <property type="term" value="F:unfolded protein binding"/>
    <property type="evidence" value="ECO:0007669"/>
    <property type="project" value="TreeGrafter"/>
</dbReference>
<dbReference type="PROSITE" id="PS01071">
    <property type="entry name" value="GRPE"/>
    <property type="match status" value="1"/>
</dbReference>
<evidence type="ECO:0000256" key="4">
    <source>
        <dbReference type="RuleBase" id="RU000639"/>
    </source>
</evidence>
<evidence type="ECO:0000256" key="2">
    <source>
        <dbReference type="ARBA" id="ARBA00023186"/>
    </source>
</evidence>
<keyword evidence="2 3" id="KW-0143">Chaperone</keyword>
<dbReference type="InterPro" id="IPR013805">
    <property type="entry name" value="GrpE_CC"/>
</dbReference>
<reference evidence="7 8" key="1">
    <citation type="submission" date="2020-08" db="EMBL/GenBank/DDBJ databases">
        <title>Sequencing the genomes of 1000 actinobacteria strains.</title>
        <authorList>
            <person name="Klenk H.-P."/>
        </authorList>
    </citation>
    <scope>NUCLEOTIDE SEQUENCE [LARGE SCALE GENOMIC DNA]</scope>
    <source>
        <strain evidence="7 8">DSM 105784</strain>
    </source>
</reference>
<feature type="compositionally biased region" description="Acidic residues" evidence="6">
    <location>
        <begin position="33"/>
        <end position="48"/>
    </location>
</feature>
<comment type="subunit">
    <text evidence="3">Homodimer.</text>
</comment>
<feature type="compositionally biased region" description="Low complexity" evidence="6">
    <location>
        <begin position="23"/>
        <end position="32"/>
    </location>
</feature>
<dbReference type="PRINTS" id="PR00773">
    <property type="entry name" value="GRPEPROTEIN"/>
</dbReference>
<comment type="caution">
    <text evidence="7">The sequence shown here is derived from an EMBL/GenBank/DDBJ whole genome shotgun (WGS) entry which is preliminary data.</text>
</comment>
<keyword evidence="3" id="KW-0963">Cytoplasm</keyword>
<dbReference type="GO" id="GO:0000774">
    <property type="term" value="F:adenyl-nucleotide exchange factor activity"/>
    <property type="evidence" value="ECO:0007669"/>
    <property type="project" value="InterPro"/>
</dbReference>
<sequence length="213" mass="23018">MSPDKKNPSTGSGRDRDDNQEPEATTASGTPESSEETTTDAPAEEVVVEADEVVDVPVETESLSEEDAALLDLAAVDLVSEMRSDMLRAQAELVNFRTRVERDRVANRESVIAEVIRSLLPAIDDLTRAEKHGDLEGSPLELVAAKIRSAFERYGLRSVGEKGEVFDPHFHEAVVQLPTPGATEQTVADVIDPGYALGERLIRAAKVAVSVPE</sequence>
<dbReference type="EMBL" id="JACHMJ010000001">
    <property type="protein sequence ID" value="MBB5845027.1"/>
    <property type="molecule type" value="Genomic_DNA"/>
</dbReference>
<comment type="similarity">
    <text evidence="1 3 5">Belongs to the GrpE family.</text>
</comment>
<dbReference type="InterPro" id="IPR000740">
    <property type="entry name" value="GrpE"/>
</dbReference>
<dbReference type="HAMAP" id="MF_01151">
    <property type="entry name" value="GrpE"/>
    <property type="match status" value="1"/>
</dbReference>
<dbReference type="GO" id="GO:0005737">
    <property type="term" value="C:cytoplasm"/>
    <property type="evidence" value="ECO:0007669"/>
    <property type="project" value="UniProtKB-SubCell"/>
</dbReference>
<dbReference type="SUPFAM" id="SSF58014">
    <property type="entry name" value="Coiled-coil domain of nucleotide exchange factor GrpE"/>
    <property type="match status" value="1"/>
</dbReference>
<keyword evidence="3 4" id="KW-0346">Stress response</keyword>
<accession>A0A841APA5</accession>
<feature type="region of interest" description="Disordered" evidence="6">
    <location>
        <begin position="1"/>
        <end position="48"/>
    </location>
</feature>
<dbReference type="CDD" id="cd00446">
    <property type="entry name" value="GrpE"/>
    <property type="match status" value="1"/>
</dbReference>
<comment type="function">
    <text evidence="3 4">Participates actively in the response to hyperosmotic and heat shock by preventing the aggregation of stress-denatured proteins, in association with DnaK and GrpE. It is the nucleotide exchange factor for DnaK and may function as a thermosensor. Unfolded proteins bind initially to DnaJ; upon interaction with the DnaJ-bound protein, DnaK hydrolyzes its bound ATP, resulting in the formation of a stable complex. GrpE releases ADP from DnaK; ATP binding to DnaK triggers the release of the substrate protein, thus completing the reaction cycle. Several rounds of ATP-dependent interactions between DnaJ, DnaK and GrpE are required for fully efficient folding.</text>
</comment>
<dbReference type="PANTHER" id="PTHR21237:SF23">
    <property type="entry name" value="GRPE PROTEIN HOMOLOG, MITOCHONDRIAL"/>
    <property type="match status" value="1"/>
</dbReference>
<keyword evidence="8" id="KW-1185">Reference proteome</keyword>
<gene>
    <name evidence="3" type="primary">grpE</name>
    <name evidence="7" type="ORF">HD599_003350</name>
</gene>
<dbReference type="Proteomes" id="UP000536685">
    <property type="component" value="Unassembled WGS sequence"/>
</dbReference>
<evidence type="ECO:0000313" key="8">
    <source>
        <dbReference type="Proteomes" id="UP000536685"/>
    </source>
</evidence>